<sequence length="178" mass="19448">MAAVIEVLTICITGNSGSEANTWRGAGGRAHYRRRLISRKEPVLVALKYWAATQQKAPAAGALIETRRCRRARSPSVERRARAAARRLSHEIVNHCCSLSTSYNYQTLPTKHPRKSRNESDKISEKIEKNWLVTGNETKVQSRYYGGAGAGARASARPPLFAPVISIGAGSSLFASVL</sequence>
<dbReference type="AlphaFoldDB" id="A0A4C1T5I1"/>
<dbReference type="Proteomes" id="UP000299102">
    <property type="component" value="Unassembled WGS sequence"/>
</dbReference>
<dbReference type="EMBL" id="BGZK01000036">
    <property type="protein sequence ID" value="GBP09662.1"/>
    <property type="molecule type" value="Genomic_DNA"/>
</dbReference>
<protein>
    <submittedName>
        <fullName evidence="1">Uncharacterized protein</fullName>
    </submittedName>
</protein>
<proteinExistence type="predicted"/>
<comment type="caution">
    <text evidence="1">The sequence shown here is derived from an EMBL/GenBank/DDBJ whole genome shotgun (WGS) entry which is preliminary data.</text>
</comment>
<reference evidence="1 2" key="1">
    <citation type="journal article" date="2019" name="Commun. Biol.">
        <title>The bagworm genome reveals a unique fibroin gene that provides high tensile strength.</title>
        <authorList>
            <person name="Kono N."/>
            <person name="Nakamura H."/>
            <person name="Ohtoshi R."/>
            <person name="Tomita M."/>
            <person name="Numata K."/>
            <person name="Arakawa K."/>
        </authorList>
    </citation>
    <scope>NUCLEOTIDE SEQUENCE [LARGE SCALE GENOMIC DNA]</scope>
</reference>
<keyword evidence="2" id="KW-1185">Reference proteome</keyword>
<evidence type="ECO:0000313" key="2">
    <source>
        <dbReference type="Proteomes" id="UP000299102"/>
    </source>
</evidence>
<accession>A0A4C1T5I1</accession>
<organism evidence="1 2">
    <name type="scientific">Eumeta variegata</name>
    <name type="common">Bagworm moth</name>
    <name type="synonym">Eumeta japonica</name>
    <dbReference type="NCBI Taxonomy" id="151549"/>
    <lineage>
        <taxon>Eukaryota</taxon>
        <taxon>Metazoa</taxon>
        <taxon>Ecdysozoa</taxon>
        <taxon>Arthropoda</taxon>
        <taxon>Hexapoda</taxon>
        <taxon>Insecta</taxon>
        <taxon>Pterygota</taxon>
        <taxon>Neoptera</taxon>
        <taxon>Endopterygota</taxon>
        <taxon>Lepidoptera</taxon>
        <taxon>Glossata</taxon>
        <taxon>Ditrysia</taxon>
        <taxon>Tineoidea</taxon>
        <taxon>Psychidae</taxon>
        <taxon>Oiketicinae</taxon>
        <taxon>Eumeta</taxon>
    </lineage>
</organism>
<evidence type="ECO:0000313" key="1">
    <source>
        <dbReference type="EMBL" id="GBP09662.1"/>
    </source>
</evidence>
<gene>
    <name evidence="1" type="ORF">EVAR_76636_1</name>
</gene>
<name>A0A4C1T5I1_EUMVA</name>